<dbReference type="RefSeq" id="WP_242105318.1">
    <property type="nucleotide sequence ID" value="NZ_CP093445.1"/>
</dbReference>
<reference evidence="1" key="1">
    <citation type="submission" date="2022-03" db="EMBL/GenBank/DDBJ databases">
        <title>Genome Sequence of a New Salmonella enterica Strain (Salmonella Abeokuta) isolated from Poultry Feed in Nigeria.</title>
        <authorList>
            <person name="Fagbamila I."/>
            <person name="Barco L."/>
            <person name="Monorella C."/>
            <person name="Beld M.V.D."/>
            <person name="Mooijman K."/>
            <person name="Hernandez-Segura A."/>
            <person name="Orsini M."/>
            <person name="Ajayi O."/>
            <person name="Ngulukun S."/>
            <person name="Jambalang A.-R."/>
            <person name="Sati N."/>
            <person name="Emmennaa P."/>
            <person name="Ankeli P."/>
            <person name="Muhammad M."/>
        </authorList>
    </citation>
    <scope>NUCLEOTIDE SEQUENCE</scope>
    <source>
        <strain evidence="1">OG19FER4</strain>
    </source>
</reference>
<sequence length="315" mass="36947">MSGSFRCNDDGWTEDEIACGLPFAVEHGYWAGDERTYLSKGAGKNNLTPKLNKTQNYIATSFELMLSKAIYPLNNRENIQQKIAQKLIQHGLSIAIRRYGRMESLPRRYQLLAQNRDCLTLLIRDFFLRVELMTLTPNMSHRIDQTIAILEKKDSDKIAYQRVGMLRDFIYQEVEQAKGKEQSLLCAREEMRLLLSTARLHLCINELTKHHSLELVALQKRYIGLAAIEAAMPTANTLPGKRNIYRWRLRHYRSLLYYFPLEIRKMLLEYMQKQNNFADNKMQNITEYKRALVTYCRQGIENYLCRKESAQRGIY</sequence>
<protein>
    <submittedName>
        <fullName evidence="1">Uncharacterized protein</fullName>
    </submittedName>
</protein>
<name>A0A8T9IG40_SALET</name>
<evidence type="ECO:0000313" key="1">
    <source>
        <dbReference type="EMBL" id="UNO33010.1"/>
    </source>
</evidence>
<dbReference type="AlphaFoldDB" id="A0A8T9IG40"/>
<accession>A0A8T9IG40</accession>
<organism evidence="1">
    <name type="scientific">Salmonella enterica subsp. enterica serovar Abeokuta</name>
    <dbReference type="NCBI Taxonomy" id="2926665"/>
    <lineage>
        <taxon>Bacteria</taxon>
        <taxon>Pseudomonadati</taxon>
        <taxon>Pseudomonadota</taxon>
        <taxon>Gammaproteobacteria</taxon>
        <taxon>Enterobacterales</taxon>
        <taxon>Enterobacteriaceae</taxon>
        <taxon>Salmonella</taxon>
    </lineage>
</organism>
<dbReference type="EMBL" id="CP093445">
    <property type="protein sequence ID" value="UNO33010.1"/>
    <property type="molecule type" value="Genomic_DNA"/>
</dbReference>
<gene>
    <name evidence="1" type="ORF">MOV10_18165</name>
</gene>
<proteinExistence type="predicted"/>